<dbReference type="FunFam" id="1.10.10.10:FF:000322">
    <property type="entry name" value="Probable disease resistance protein At1g63360"/>
    <property type="match status" value="1"/>
</dbReference>
<dbReference type="InterPro" id="IPR058922">
    <property type="entry name" value="WHD_DRP"/>
</dbReference>
<dbReference type="Pfam" id="PF23559">
    <property type="entry name" value="WHD_DRP"/>
    <property type="match status" value="1"/>
</dbReference>
<evidence type="ECO:0000259" key="5">
    <source>
        <dbReference type="Pfam" id="PF23559"/>
    </source>
</evidence>
<dbReference type="Gene3D" id="1.10.10.10">
    <property type="entry name" value="Winged helix-like DNA-binding domain superfamily/Winged helix DNA-binding domain"/>
    <property type="match status" value="1"/>
</dbReference>
<dbReference type="SUPFAM" id="SSF52058">
    <property type="entry name" value="L domain-like"/>
    <property type="match status" value="2"/>
</dbReference>
<keyword evidence="8" id="KW-1185">Reference proteome</keyword>
<evidence type="ECO:0008006" key="9">
    <source>
        <dbReference type="Google" id="ProtNLM"/>
    </source>
</evidence>
<organism evidence="7 8">
    <name type="scientific">Lupinus luteus</name>
    <name type="common">European yellow lupine</name>
    <dbReference type="NCBI Taxonomy" id="3873"/>
    <lineage>
        <taxon>Eukaryota</taxon>
        <taxon>Viridiplantae</taxon>
        <taxon>Streptophyta</taxon>
        <taxon>Embryophyta</taxon>
        <taxon>Tracheophyta</taxon>
        <taxon>Spermatophyta</taxon>
        <taxon>Magnoliopsida</taxon>
        <taxon>eudicotyledons</taxon>
        <taxon>Gunneridae</taxon>
        <taxon>Pentapetalae</taxon>
        <taxon>rosids</taxon>
        <taxon>fabids</taxon>
        <taxon>Fabales</taxon>
        <taxon>Fabaceae</taxon>
        <taxon>Papilionoideae</taxon>
        <taxon>50 kb inversion clade</taxon>
        <taxon>genistoids sensu lato</taxon>
        <taxon>core genistoids</taxon>
        <taxon>Genisteae</taxon>
        <taxon>Lupinus</taxon>
    </lineage>
</organism>
<accession>A0AAV1YBM2</accession>
<feature type="domain" description="NB-ARC" evidence="4">
    <location>
        <begin position="55"/>
        <end position="220"/>
    </location>
</feature>
<evidence type="ECO:0000256" key="1">
    <source>
        <dbReference type="ARBA" id="ARBA00022614"/>
    </source>
</evidence>
<evidence type="ECO:0000259" key="6">
    <source>
        <dbReference type="Pfam" id="PF25019"/>
    </source>
</evidence>
<dbReference type="FunFam" id="3.40.50.300:FF:001091">
    <property type="entry name" value="Probable disease resistance protein At1g61300"/>
    <property type="match status" value="1"/>
</dbReference>
<dbReference type="EMBL" id="CAXHTB010000023">
    <property type="protein sequence ID" value="CAL0331188.1"/>
    <property type="molecule type" value="Genomic_DNA"/>
</dbReference>
<evidence type="ECO:0000256" key="3">
    <source>
        <dbReference type="ARBA" id="ARBA00022821"/>
    </source>
</evidence>
<dbReference type="InterPro" id="IPR032675">
    <property type="entry name" value="LRR_dom_sf"/>
</dbReference>
<name>A0AAV1YBM2_LUPLU</name>
<dbReference type="InterPro" id="IPR001611">
    <property type="entry name" value="Leu-rich_rpt"/>
</dbReference>
<proteinExistence type="predicted"/>
<evidence type="ECO:0000313" key="7">
    <source>
        <dbReference type="EMBL" id="CAL0331188.1"/>
    </source>
</evidence>
<comment type="caution">
    <text evidence="7">The sequence shown here is derived from an EMBL/GenBank/DDBJ whole genome shotgun (WGS) entry which is preliminary data.</text>
</comment>
<dbReference type="Gene3D" id="3.80.10.10">
    <property type="entry name" value="Ribonuclease Inhibitor"/>
    <property type="match status" value="2"/>
</dbReference>
<dbReference type="Pfam" id="PF00931">
    <property type="entry name" value="NB-ARC"/>
    <property type="match status" value="1"/>
</dbReference>
<dbReference type="SUPFAM" id="SSF52540">
    <property type="entry name" value="P-loop containing nucleoside triphosphate hydrolases"/>
    <property type="match status" value="1"/>
</dbReference>
<dbReference type="InterPro" id="IPR003591">
    <property type="entry name" value="Leu-rich_rpt_typical-subtyp"/>
</dbReference>
<dbReference type="AlphaFoldDB" id="A0AAV1YBM2"/>
<protein>
    <recommendedName>
        <fullName evidence="9">Disease resistance RPP13-like protein 1</fullName>
    </recommendedName>
</protein>
<sequence length="1014" mass="115514">MEEILDNLDSLAREKDVLILEKGHGVGIGLGENVSERQTTSFVDEAAIYGRDSDKNVIADLLLSDSGKNLSVISIVGMGGMGKTTVAQLVCKDSRVKDEFQFKVWVCVGGKLDTVRVTRKILEALTLPTNDIEDLNSLQVKLKEKLADNKFLLVLDDVWDENYLNWERLKAPFVCGAQGSKILVTSRSKKVASAMRCAHVHQLEKLLEEHSWLLFAKYALCDANSTSGLEEIGRKIMKKCNGLPLALKAIGSLLYTKLSYEDWNGILISEVWDISDDGCDIIPALRLSYQYLPSPLKRCFAYCSLIPKDYEFDKDCLVELWMAENFLQVHRINKSMKELGDQFFNDLVLRSFFQQSSRERKLFVMHDLVNDLATHVSREFCLRLEKEEARNASEMTRHISYFGNFCESPNKFESIYKASKLRTFLPFLYGSMSSDMLDYLLCKCNCLRVLSLCSSFSLFELPDSIGNLKHLRYLDLSYSGIKKLPVSTCLLYNLQTLKLSHCLHLEELPSDMHKLVNLRHLDFRGTKVRRLPNGLGKLKKLEVLSSFYVGKCGESNINQLAELKLQGTLSIKGLQNVSDPVDALAANLKNKIHLETLCLGWSMNDNGSENQRNVLENLQPPANLKGLIIVHYDGTRFPNWFGHNYLSNIGSLSLFNCKFCFFLPPLGILPSLKTLWIVELEGIETIGPEFYGNNSFAAPFGSLQYLHFQRMNAWEEWDCQNELGAFPCLKELHMLECPQLKTQLPGHLPSLLTLIIRNCMQLVASLPCAPTIHELHLRDCGNLHWESLAPTLKILWIGGRCIERSLLEETMHTMSNTYLETLDFWDCPNVEFRICYPLNFLRRFDLRRSFKTLKAFPLDLFPKLQRLFLEDCSNLERLSFSDKLDRRVTSLIELIIEKCPKLASFPEGMHTLFPSLRLISLSHCPQLELPEGGFPSSLGTLEISNCPKLIASQMRWNLHSCTSLSQLHIKDENCNKVDYKGLLPPILKKFDDNSPRLFSSSNYGYCPVLRFDRA</sequence>
<dbReference type="PRINTS" id="PR00364">
    <property type="entry name" value="DISEASERSIST"/>
</dbReference>
<dbReference type="GO" id="GO:0006952">
    <property type="term" value="P:defense response"/>
    <property type="evidence" value="ECO:0007669"/>
    <property type="project" value="UniProtKB-KW"/>
</dbReference>
<dbReference type="InterPro" id="IPR036388">
    <property type="entry name" value="WH-like_DNA-bd_sf"/>
</dbReference>
<keyword evidence="3" id="KW-0611">Plant defense</keyword>
<dbReference type="InterPro" id="IPR002182">
    <property type="entry name" value="NB-ARC"/>
</dbReference>
<feature type="domain" description="R13L1/DRL21-like LRR repeat region" evidence="6">
    <location>
        <begin position="557"/>
        <end position="679"/>
    </location>
</feature>
<dbReference type="PANTHER" id="PTHR36766:SF40">
    <property type="entry name" value="DISEASE RESISTANCE PROTEIN RGA3"/>
    <property type="match status" value="1"/>
</dbReference>
<dbReference type="InterPro" id="IPR056789">
    <property type="entry name" value="LRR_R13L1-DRL21"/>
</dbReference>
<evidence type="ECO:0000313" key="8">
    <source>
        <dbReference type="Proteomes" id="UP001497480"/>
    </source>
</evidence>
<dbReference type="Proteomes" id="UP001497480">
    <property type="component" value="Unassembled WGS sequence"/>
</dbReference>
<evidence type="ECO:0000256" key="2">
    <source>
        <dbReference type="ARBA" id="ARBA00022737"/>
    </source>
</evidence>
<reference evidence="7 8" key="1">
    <citation type="submission" date="2024-03" db="EMBL/GenBank/DDBJ databases">
        <authorList>
            <person name="Martinez-Hernandez J."/>
        </authorList>
    </citation>
    <scope>NUCLEOTIDE SEQUENCE [LARGE SCALE GENOMIC DNA]</scope>
</reference>
<dbReference type="PANTHER" id="PTHR36766">
    <property type="entry name" value="PLANT BROAD-SPECTRUM MILDEW RESISTANCE PROTEIN RPW8"/>
    <property type="match status" value="1"/>
</dbReference>
<dbReference type="Gene3D" id="1.10.8.430">
    <property type="entry name" value="Helical domain of apoptotic protease-activating factors"/>
    <property type="match status" value="1"/>
</dbReference>
<dbReference type="Pfam" id="PF25019">
    <property type="entry name" value="LRR_R13L1-DRL21"/>
    <property type="match status" value="1"/>
</dbReference>
<dbReference type="PROSITE" id="PS51450">
    <property type="entry name" value="LRR"/>
    <property type="match status" value="1"/>
</dbReference>
<dbReference type="InterPro" id="IPR042197">
    <property type="entry name" value="Apaf_helical"/>
</dbReference>
<feature type="domain" description="Disease resistance protein winged helix" evidence="5">
    <location>
        <begin position="306"/>
        <end position="373"/>
    </location>
</feature>
<dbReference type="InterPro" id="IPR027417">
    <property type="entry name" value="P-loop_NTPase"/>
</dbReference>
<dbReference type="SMART" id="SM00369">
    <property type="entry name" value="LRR_TYP"/>
    <property type="match status" value="2"/>
</dbReference>
<keyword evidence="2" id="KW-0677">Repeat</keyword>
<evidence type="ECO:0000259" key="4">
    <source>
        <dbReference type="Pfam" id="PF00931"/>
    </source>
</evidence>
<gene>
    <name evidence="7" type="ORF">LLUT_LOCUS32248</name>
</gene>
<dbReference type="Gene3D" id="3.40.50.300">
    <property type="entry name" value="P-loop containing nucleotide triphosphate hydrolases"/>
    <property type="match status" value="1"/>
</dbReference>
<dbReference type="GO" id="GO:0043531">
    <property type="term" value="F:ADP binding"/>
    <property type="evidence" value="ECO:0007669"/>
    <property type="project" value="InterPro"/>
</dbReference>
<keyword evidence="1" id="KW-0433">Leucine-rich repeat</keyword>